<reference evidence="2" key="1">
    <citation type="journal article" date="2020" name="New Phytol.">
        <title>Comparative genomics reveals dynamic genome evolution in host specialist ectomycorrhizal fungi.</title>
        <authorList>
            <person name="Lofgren L.A."/>
            <person name="Nguyen N.H."/>
            <person name="Vilgalys R."/>
            <person name="Ruytinx J."/>
            <person name="Liao H.L."/>
            <person name="Branco S."/>
            <person name="Kuo A."/>
            <person name="LaButti K."/>
            <person name="Lipzen A."/>
            <person name="Andreopoulos W."/>
            <person name="Pangilinan J."/>
            <person name="Riley R."/>
            <person name="Hundley H."/>
            <person name="Na H."/>
            <person name="Barry K."/>
            <person name="Grigoriev I.V."/>
            <person name="Stajich J.E."/>
            <person name="Kennedy P.G."/>
        </authorList>
    </citation>
    <scope>NUCLEOTIDE SEQUENCE</scope>
    <source>
        <strain evidence="2">MN1</strain>
    </source>
</reference>
<proteinExistence type="predicted"/>
<dbReference type="Proteomes" id="UP000807769">
    <property type="component" value="Unassembled WGS sequence"/>
</dbReference>
<evidence type="ECO:0000259" key="1">
    <source>
        <dbReference type="Pfam" id="PF20149"/>
    </source>
</evidence>
<keyword evidence="3" id="KW-1185">Reference proteome</keyword>
<dbReference type="InterPro" id="IPR045341">
    <property type="entry name" value="DUF6532"/>
</dbReference>
<feature type="domain" description="DUF6532" evidence="1">
    <location>
        <begin position="76"/>
        <end position="216"/>
    </location>
</feature>
<evidence type="ECO:0000313" key="3">
    <source>
        <dbReference type="Proteomes" id="UP000807769"/>
    </source>
</evidence>
<dbReference type="GeneID" id="64633317"/>
<organism evidence="2 3">
    <name type="scientific">Suillus subaureus</name>
    <dbReference type="NCBI Taxonomy" id="48587"/>
    <lineage>
        <taxon>Eukaryota</taxon>
        <taxon>Fungi</taxon>
        <taxon>Dikarya</taxon>
        <taxon>Basidiomycota</taxon>
        <taxon>Agaricomycotina</taxon>
        <taxon>Agaricomycetes</taxon>
        <taxon>Agaricomycetidae</taxon>
        <taxon>Boletales</taxon>
        <taxon>Suillineae</taxon>
        <taxon>Suillaceae</taxon>
        <taxon>Suillus</taxon>
    </lineage>
</organism>
<name>A0A9P7ELC1_9AGAM</name>
<evidence type="ECO:0000313" key="2">
    <source>
        <dbReference type="EMBL" id="KAG1824627.1"/>
    </source>
</evidence>
<protein>
    <recommendedName>
        <fullName evidence="1">DUF6532 domain-containing protein</fullName>
    </recommendedName>
</protein>
<dbReference type="RefSeq" id="XP_041198344.1">
    <property type="nucleotide sequence ID" value="XM_041339301.1"/>
</dbReference>
<comment type="caution">
    <text evidence="2">The sequence shown here is derived from an EMBL/GenBank/DDBJ whole genome shotgun (WGS) entry which is preliminary data.</text>
</comment>
<sequence length="299" mass="33702">MGASQLADVLELHHKKNGHPCLPDPALLDLLCGAEMANTSGLKKKATKASKDLSNGPKSTQLAWYSPCWKHFLKEAKGECHVLHALENAFPKLVPDLSTSIMELLSASLIEWLGDGNQVEADVWPTHKPDMARLLYDDLLTWQSDLKKIVAAITPSVYNLIPLTDLSTQEHTNWVEAAAVDLLDKLKYLCDRKDELGKTKNFAHPGLHEATILFIYFNCVFDGLEKNGNGKTYPNFLSKDYLCIYNRMLGLLKDIMNDPYHGPKLVQWLHEWAEAGWAKFCKLDSIDRSKHVHLQVELD</sequence>
<accession>A0A9P7ELC1</accession>
<dbReference type="Pfam" id="PF20149">
    <property type="entry name" value="DUF6532"/>
    <property type="match status" value="1"/>
</dbReference>
<gene>
    <name evidence="2" type="ORF">BJ212DRAFT_1475924</name>
</gene>
<dbReference type="AlphaFoldDB" id="A0A9P7ELC1"/>
<dbReference type="EMBL" id="JABBWG010000003">
    <property type="protein sequence ID" value="KAG1824627.1"/>
    <property type="molecule type" value="Genomic_DNA"/>
</dbReference>
<dbReference type="OrthoDB" id="2665362at2759"/>